<evidence type="ECO:0000256" key="1">
    <source>
        <dbReference type="SAM" id="Coils"/>
    </source>
</evidence>
<keyword evidence="1" id="KW-0175">Coiled coil</keyword>
<keyword evidence="3" id="KW-1185">Reference proteome</keyword>
<accession>A0A3N4LEK0</accession>
<evidence type="ECO:0000313" key="2">
    <source>
        <dbReference type="EMBL" id="RPB21136.1"/>
    </source>
</evidence>
<reference evidence="2 3" key="1">
    <citation type="journal article" date="2018" name="Nat. Ecol. Evol.">
        <title>Pezizomycetes genomes reveal the molecular basis of ectomycorrhizal truffle lifestyle.</title>
        <authorList>
            <person name="Murat C."/>
            <person name="Payen T."/>
            <person name="Noel B."/>
            <person name="Kuo A."/>
            <person name="Morin E."/>
            <person name="Chen J."/>
            <person name="Kohler A."/>
            <person name="Krizsan K."/>
            <person name="Balestrini R."/>
            <person name="Da Silva C."/>
            <person name="Montanini B."/>
            <person name="Hainaut M."/>
            <person name="Levati E."/>
            <person name="Barry K.W."/>
            <person name="Belfiori B."/>
            <person name="Cichocki N."/>
            <person name="Clum A."/>
            <person name="Dockter R.B."/>
            <person name="Fauchery L."/>
            <person name="Guy J."/>
            <person name="Iotti M."/>
            <person name="Le Tacon F."/>
            <person name="Lindquist E.A."/>
            <person name="Lipzen A."/>
            <person name="Malagnac F."/>
            <person name="Mello A."/>
            <person name="Molinier V."/>
            <person name="Miyauchi S."/>
            <person name="Poulain J."/>
            <person name="Riccioni C."/>
            <person name="Rubini A."/>
            <person name="Sitrit Y."/>
            <person name="Splivallo R."/>
            <person name="Traeger S."/>
            <person name="Wang M."/>
            <person name="Zifcakova L."/>
            <person name="Wipf D."/>
            <person name="Zambonelli A."/>
            <person name="Paolocci F."/>
            <person name="Nowrousian M."/>
            <person name="Ottonello S."/>
            <person name="Baldrian P."/>
            <person name="Spatafora J.W."/>
            <person name="Henrissat B."/>
            <person name="Nagy L.G."/>
            <person name="Aury J.M."/>
            <person name="Wincker P."/>
            <person name="Grigoriev I.V."/>
            <person name="Bonfante P."/>
            <person name="Martin F.M."/>
        </authorList>
    </citation>
    <scope>NUCLEOTIDE SEQUENCE [LARGE SCALE GENOMIC DNA]</scope>
    <source>
        <strain evidence="2 3">ATCC MYA-4762</strain>
    </source>
</reference>
<organism evidence="2 3">
    <name type="scientific">Terfezia boudieri ATCC MYA-4762</name>
    <dbReference type="NCBI Taxonomy" id="1051890"/>
    <lineage>
        <taxon>Eukaryota</taxon>
        <taxon>Fungi</taxon>
        <taxon>Dikarya</taxon>
        <taxon>Ascomycota</taxon>
        <taxon>Pezizomycotina</taxon>
        <taxon>Pezizomycetes</taxon>
        <taxon>Pezizales</taxon>
        <taxon>Pezizaceae</taxon>
        <taxon>Terfezia</taxon>
    </lineage>
</organism>
<proteinExistence type="predicted"/>
<evidence type="ECO:0000313" key="3">
    <source>
        <dbReference type="Proteomes" id="UP000267821"/>
    </source>
</evidence>
<protein>
    <submittedName>
        <fullName evidence="2">Uncharacterized protein</fullName>
    </submittedName>
</protein>
<gene>
    <name evidence="2" type="ORF">L211DRAFT_851734</name>
</gene>
<dbReference type="InParanoid" id="A0A3N4LEK0"/>
<feature type="coiled-coil region" evidence="1">
    <location>
        <begin position="112"/>
        <end position="156"/>
    </location>
</feature>
<dbReference type="EMBL" id="ML121563">
    <property type="protein sequence ID" value="RPB21136.1"/>
    <property type="molecule type" value="Genomic_DNA"/>
</dbReference>
<dbReference type="AlphaFoldDB" id="A0A3N4LEK0"/>
<dbReference type="Proteomes" id="UP000267821">
    <property type="component" value="Unassembled WGS sequence"/>
</dbReference>
<name>A0A3N4LEK0_9PEZI</name>
<sequence length="243" mass="28240">MPNDVAITGTLLAPGHTEATGVAQASFPSLVEEVVPPNIRQQFLGPSTNPYLSKRLFHESLLDVTYCDFRDSGTSDQRGAIEIFEAIFTRIETKHGQLITDLMEAEKRVIEREKHEIEMENLKMKHEMEMEKRTMKHEMKMEKHKMEMEIIKMEDKWRREKHKNEMLQFHHLQASKQQNKSEHYTRESRATWDNKAVRIEGEPPGWDKSSLTAEQEQGLLAQISTVSLNEDTPETMCYALQQV</sequence>